<dbReference type="RefSeq" id="WP_339097171.1">
    <property type="nucleotide sequence ID" value="NZ_CP149782.1"/>
</dbReference>
<dbReference type="AlphaFoldDB" id="A0AAU6Q5G0"/>
<dbReference type="EMBL" id="CP149782">
    <property type="protein sequence ID" value="WYF45839.1"/>
    <property type="molecule type" value="Genomic_DNA"/>
</dbReference>
<feature type="region of interest" description="Disordered" evidence="1">
    <location>
        <begin position="22"/>
        <end position="48"/>
    </location>
</feature>
<name>A0AAU6Q5G0_9DEIO</name>
<gene>
    <name evidence="2" type="ORF">WDJ50_06925</name>
</gene>
<evidence type="ECO:0000256" key="1">
    <source>
        <dbReference type="SAM" id="MobiDB-lite"/>
    </source>
</evidence>
<evidence type="ECO:0000313" key="2">
    <source>
        <dbReference type="EMBL" id="WYF45839.1"/>
    </source>
</evidence>
<sequence length="48" mass="5360">MTEINKENEMKARRFRLNVTAKGQEHGPAWSPIVDSSLPAFASGPRPH</sequence>
<organism evidence="2">
    <name type="scientific">Deinococcus sp. VB142</name>
    <dbReference type="NCBI Taxonomy" id="3112952"/>
    <lineage>
        <taxon>Bacteria</taxon>
        <taxon>Thermotogati</taxon>
        <taxon>Deinococcota</taxon>
        <taxon>Deinococci</taxon>
        <taxon>Deinococcales</taxon>
        <taxon>Deinococcaceae</taxon>
        <taxon>Deinococcus</taxon>
    </lineage>
</organism>
<protein>
    <submittedName>
        <fullName evidence="2">Uncharacterized protein</fullName>
    </submittedName>
</protein>
<accession>A0AAU6Q5G0</accession>
<proteinExistence type="predicted"/>
<reference evidence="2" key="1">
    <citation type="submission" date="2024-03" db="EMBL/GenBank/DDBJ databases">
        <title>Deinococcus weizhi sp. nov., isolated from human skin.</title>
        <authorList>
            <person name="Wei Z."/>
            <person name="Tian F."/>
            <person name="Yang C."/>
            <person name="Xin L.T."/>
            <person name="Wen Z.J."/>
            <person name="Lan K.C."/>
            <person name="Yu L."/>
            <person name="Zhe W."/>
            <person name="Dan F.D."/>
            <person name="Jun W."/>
            <person name="Rui Z."/>
            <person name="Yong X.J."/>
            <person name="Ting Y."/>
            <person name="Wei X."/>
            <person name="Xu Z.G."/>
            <person name="Xin Z."/>
            <person name="Dong F.G."/>
            <person name="Ni X.M."/>
            <person name="Zheng M.G."/>
            <person name="Chun Y."/>
            <person name="Qian W.X."/>
        </authorList>
    </citation>
    <scope>NUCLEOTIDE SEQUENCE</scope>
    <source>
        <strain evidence="2">VB142</strain>
    </source>
</reference>